<dbReference type="EMBL" id="HBGD01006451">
    <property type="protein sequence ID" value="CAD9082107.1"/>
    <property type="molecule type" value="Transcribed_RNA"/>
</dbReference>
<gene>
    <name evidence="2" type="ORF">PCOS0759_LOCUS5347</name>
</gene>
<dbReference type="SUPFAM" id="SSF53067">
    <property type="entry name" value="Actin-like ATPase domain"/>
    <property type="match status" value="2"/>
</dbReference>
<dbReference type="Gene3D" id="3.90.640.10">
    <property type="entry name" value="Actin, Chain A, domain 4"/>
    <property type="match status" value="1"/>
</dbReference>
<dbReference type="FunFam" id="3.30.420.40:FF:000050">
    <property type="entry name" value="Actin, alpha skeletal muscle"/>
    <property type="match status" value="1"/>
</dbReference>
<dbReference type="AlphaFoldDB" id="A0A7S1KQN5"/>
<name>A0A7S1KQN5_9EUKA</name>
<dbReference type="FunFam" id="3.30.420.40:FF:000058">
    <property type="entry name" value="Putative actin-related protein 5"/>
    <property type="match status" value="1"/>
</dbReference>
<dbReference type="PANTHER" id="PTHR11937">
    <property type="entry name" value="ACTIN"/>
    <property type="match status" value="1"/>
</dbReference>
<dbReference type="Gene3D" id="3.30.420.40">
    <property type="match status" value="2"/>
</dbReference>
<dbReference type="PRINTS" id="PR00190">
    <property type="entry name" value="ACTIN"/>
</dbReference>
<comment type="similarity">
    <text evidence="1">Belongs to the actin family.</text>
</comment>
<accession>A0A7S1KQN5</accession>
<dbReference type="InterPro" id="IPR043129">
    <property type="entry name" value="ATPase_NBD"/>
</dbReference>
<protein>
    <submittedName>
        <fullName evidence="2">Uncharacterized protein</fullName>
    </submittedName>
</protein>
<sequence length="435" mass="48034">MSSSSTTIYSSGGEEIYALVLSIGTNNTTIGFAGESSPRSVFPSYVGVSQAMSDASSASSRFVGAQKLSFRRDNVALESPLTDGIITNFDHAHSIVEHAVEDRLGLKSSEHPVLMSEVSFNTMEAREKTISMLFERFDTPAVYMAKSAVLSAFAAGKQTALVLDSGAGITCVSPVYDGYVLNQGVVYNTYAGNYVTDQLLKQIQVRGSVLRPTYTYRKHKLAEGEFKLDHFTFPKTHPSYERWSLRNLLEDVKSSLFKAHEEPWRPTTHTPIVEYELPDENKLSVGAERFSVPEEFFTPSALEDKDNKTNKVQESSELDTTKTKLKSKCFHVLAHSAIMRSPADVRKELFSTSILTGGNTLIQGIAKRFENELTTLAPQNIRVKAPIASANANLERRCSEWVGGSILGSLGSFQNMWISRAQYEEHGDSIVLRLG</sequence>
<dbReference type="InterPro" id="IPR004000">
    <property type="entry name" value="Actin"/>
</dbReference>
<organism evidence="2">
    <name type="scientific">Percolomonas cosmopolitus</name>
    <dbReference type="NCBI Taxonomy" id="63605"/>
    <lineage>
        <taxon>Eukaryota</taxon>
        <taxon>Discoba</taxon>
        <taxon>Heterolobosea</taxon>
        <taxon>Tetramitia</taxon>
        <taxon>Eutetramitia</taxon>
        <taxon>Percolomonadidae</taxon>
        <taxon>Percolomonas</taxon>
    </lineage>
</organism>
<dbReference type="CDD" id="cd13395">
    <property type="entry name" value="ASKHA_NBD_Arp4_ACTL6-like"/>
    <property type="match status" value="1"/>
</dbReference>
<evidence type="ECO:0000313" key="2">
    <source>
        <dbReference type="EMBL" id="CAD9082107.1"/>
    </source>
</evidence>
<evidence type="ECO:0000256" key="1">
    <source>
        <dbReference type="RuleBase" id="RU000487"/>
    </source>
</evidence>
<reference evidence="2" key="1">
    <citation type="submission" date="2021-01" db="EMBL/GenBank/DDBJ databases">
        <authorList>
            <person name="Corre E."/>
            <person name="Pelletier E."/>
            <person name="Niang G."/>
            <person name="Scheremetjew M."/>
            <person name="Finn R."/>
            <person name="Kale V."/>
            <person name="Holt S."/>
            <person name="Cochrane G."/>
            <person name="Meng A."/>
            <person name="Brown T."/>
            <person name="Cohen L."/>
        </authorList>
    </citation>
    <scope>NUCLEOTIDE SEQUENCE</scope>
    <source>
        <strain evidence="2">WS</strain>
    </source>
</reference>
<dbReference type="Pfam" id="PF00022">
    <property type="entry name" value="Actin"/>
    <property type="match status" value="1"/>
</dbReference>
<proteinExistence type="inferred from homology"/>
<dbReference type="SMART" id="SM00268">
    <property type="entry name" value="ACTIN"/>
    <property type="match status" value="1"/>
</dbReference>